<evidence type="ECO:0000256" key="8">
    <source>
        <dbReference type="ARBA" id="ARBA00023004"/>
    </source>
</evidence>
<dbReference type="GO" id="GO:0061799">
    <property type="term" value="F:cyclic pyranopterin monophosphate synthase activity"/>
    <property type="evidence" value="ECO:0007669"/>
    <property type="project" value="TreeGrafter"/>
</dbReference>
<evidence type="ECO:0000256" key="4">
    <source>
        <dbReference type="ARBA" id="ARBA00022485"/>
    </source>
</evidence>
<evidence type="ECO:0000256" key="12">
    <source>
        <dbReference type="ARBA" id="ARBA00048697"/>
    </source>
</evidence>
<dbReference type="GO" id="GO:0005525">
    <property type="term" value="F:GTP binding"/>
    <property type="evidence" value="ECO:0007669"/>
    <property type="project" value="UniProtKB-KW"/>
</dbReference>
<dbReference type="InterPro" id="IPR000385">
    <property type="entry name" value="MoaA_NifB_PqqE_Fe-S-bd_CS"/>
</dbReference>
<keyword evidence="7" id="KW-0547">Nucleotide-binding</keyword>
<gene>
    <name evidence="14" type="ORF">GBAR_LOCUS21395</name>
</gene>
<evidence type="ECO:0000256" key="10">
    <source>
        <dbReference type="ARBA" id="ARBA00023134"/>
    </source>
</evidence>
<name>A0AA35SYD8_GEOBA</name>
<evidence type="ECO:0000256" key="5">
    <source>
        <dbReference type="ARBA" id="ARBA00022691"/>
    </source>
</evidence>
<evidence type="ECO:0000313" key="15">
    <source>
        <dbReference type="Proteomes" id="UP001174909"/>
    </source>
</evidence>
<dbReference type="InterPro" id="IPR013785">
    <property type="entry name" value="Aldolase_TIM"/>
</dbReference>
<dbReference type="SUPFAM" id="SSF102114">
    <property type="entry name" value="Radical SAM enzymes"/>
    <property type="match status" value="1"/>
</dbReference>
<dbReference type="Gene3D" id="3.20.20.70">
    <property type="entry name" value="Aldolase class I"/>
    <property type="match status" value="1"/>
</dbReference>
<dbReference type="SFLD" id="SFLDS00029">
    <property type="entry name" value="Radical_SAM"/>
    <property type="match status" value="1"/>
</dbReference>
<dbReference type="InterPro" id="IPR010505">
    <property type="entry name" value="MoaA_twitch"/>
</dbReference>
<protein>
    <recommendedName>
        <fullName evidence="3">GTP 3',8-cyclase</fullName>
        <ecNumber evidence="3">4.1.99.22</ecNumber>
    </recommendedName>
</protein>
<comment type="caution">
    <text evidence="14">The sequence shown here is derived from an EMBL/GenBank/DDBJ whole genome shotgun (WGS) entry which is preliminary data.</text>
</comment>
<dbReference type="AlphaFoldDB" id="A0AA35SYD8"/>
<organism evidence="14 15">
    <name type="scientific">Geodia barretti</name>
    <name type="common">Barrett's horny sponge</name>
    <dbReference type="NCBI Taxonomy" id="519541"/>
    <lineage>
        <taxon>Eukaryota</taxon>
        <taxon>Metazoa</taxon>
        <taxon>Porifera</taxon>
        <taxon>Demospongiae</taxon>
        <taxon>Heteroscleromorpha</taxon>
        <taxon>Tetractinellida</taxon>
        <taxon>Astrophorina</taxon>
        <taxon>Geodiidae</taxon>
        <taxon>Geodia</taxon>
    </lineage>
</organism>
<dbReference type="SMART" id="SM00729">
    <property type="entry name" value="Elp3"/>
    <property type="match status" value="1"/>
</dbReference>
<dbReference type="PANTHER" id="PTHR22960">
    <property type="entry name" value="MOLYBDOPTERIN COFACTOR SYNTHESIS PROTEIN A"/>
    <property type="match status" value="1"/>
</dbReference>
<dbReference type="GO" id="GO:0051539">
    <property type="term" value="F:4 iron, 4 sulfur cluster binding"/>
    <property type="evidence" value="ECO:0007669"/>
    <property type="project" value="UniProtKB-KW"/>
</dbReference>
<proteinExistence type="predicted"/>
<keyword evidence="4" id="KW-0004">4Fe-4S</keyword>
<dbReference type="Pfam" id="PF06463">
    <property type="entry name" value="Mob_synth_C"/>
    <property type="match status" value="1"/>
</dbReference>
<accession>A0AA35SYD8</accession>
<dbReference type="InterPro" id="IPR050105">
    <property type="entry name" value="MoCo_biosynth_MoaA/MoaC"/>
</dbReference>
<evidence type="ECO:0000256" key="6">
    <source>
        <dbReference type="ARBA" id="ARBA00022723"/>
    </source>
</evidence>
<dbReference type="GO" id="GO:0061798">
    <property type="term" value="F:GTP 3',8'-cyclase activity"/>
    <property type="evidence" value="ECO:0007669"/>
    <property type="project" value="UniProtKB-EC"/>
</dbReference>
<evidence type="ECO:0000256" key="3">
    <source>
        <dbReference type="ARBA" id="ARBA00012167"/>
    </source>
</evidence>
<keyword evidence="15" id="KW-1185">Reference proteome</keyword>
<feature type="domain" description="Radical SAM core" evidence="13">
    <location>
        <begin position="12"/>
        <end position="233"/>
    </location>
</feature>
<dbReference type="GO" id="GO:0006777">
    <property type="term" value="P:Mo-molybdopterin cofactor biosynthetic process"/>
    <property type="evidence" value="ECO:0007669"/>
    <property type="project" value="UniProtKB-KW"/>
</dbReference>
<dbReference type="SFLD" id="SFLDG01386">
    <property type="entry name" value="main_SPASM_domain-containing"/>
    <property type="match status" value="1"/>
</dbReference>
<dbReference type="InterPro" id="IPR006638">
    <property type="entry name" value="Elp3/MiaA/NifB-like_rSAM"/>
</dbReference>
<evidence type="ECO:0000256" key="1">
    <source>
        <dbReference type="ARBA" id="ARBA00001966"/>
    </source>
</evidence>
<comment type="catalytic activity">
    <reaction evidence="12">
        <text>GTP + AH2 + S-adenosyl-L-methionine = (8S)-3',8-cyclo-7,8-dihydroguanosine 5'-triphosphate + 5'-deoxyadenosine + L-methionine + A + H(+)</text>
        <dbReference type="Rhea" id="RHEA:49576"/>
        <dbReference type="ChEBI" id="CHEBI:13193"/>
        <dbReference type="ChEBI" id="CHEBI:15378"/>
        <dbReference type="ChEBI" id="CHEBI:17319"/>
        <dbReference type="ChEBI" id="CHEBI:17499"/>
        <dbReference type="ChEBI" id="CHEBI:37565"/>
        <dbReference type="ChEBI" id="CHEBI:57844"/>
        <dbReference type="ChEBI" id="CHEBI:59789"/>
        <dbReference type="ChEBI" id="CHEBI:131766"/>
        <dbReference type="EC" id="4.1.99.22"/>
    </reaction>
</comment>
<evidence type="ECO:0000256" key="2">
    <source>
        <dbReference type="ARBA" id="ARBA00005046"/>
    </source>
</evidence>
<dbReference type="InterPro" id="IPR007197">
    <property type="entry name" value="rSAM"/>
</dbReference>
<reference evidence="14" key="1">
    <citation type="submission" date="2023-03" db="EMBL/GenBank/DDBJ databases">
        <authorList>
            <person name="Steffen K."/>
            <person name="Cardenas P."/>
        </authorList>
    </citation>
    <scope>NUCLEOTIDE SEQUENCE</scope>
</reference>
<evidence type="ECO:0000256" key="9">
    <source>
        <dbReference type="ARBA" id="ARBA00023014"/>
    </source>
</evidence>
<comment type="cofactor">
    <cofactor evidence="1">
        <name>[4Fe-4S] cluster</name>
        <dbReference type="ChEBI" id="CHEBI:49883"/>
    </cofactor>
</comment>
<dbReference type="PROSITE" id="PS01305">
    <property type="entry name" value="MOAA_NIFB_PQQE"/>
    <property type="match status" value="1"/>
</dbReference>
<dbReference type="EMBL" id="CASHTH010002987">
    <property type="protein sequence ID" value="CAI8038370.1"/>
    <property type="molecule type" value="Genomic_DNA"/>
</dbReference>
<keyword evidence="5" id="KW-0949">S-adenosyl-L-methionine</keyword>
<keyword evidence="10" id="KW-0342">GTP-binding</keyword>
<evidence type="ECO:0000313" key="14">
    <source>
        <dbReference type="EMBL" id="CAI8038370.1"/>
    </source>
</evidence>
<evidence type="ECO:0000259" key="13">
    <source>
        <dbReference type="PROSITE" id="PS51918"/>
    </source>
</evidence>
<keyword evidence="9" id="KW-0411">Iron-sulfur</keyword>
<dbReference type="PANTHER" id="PTHR22960:SF0">
    <property type="entry name" value="MOLYBDENUM COFACTOR BIOSYNTHESIS PROTEIN 1"/>
    <property type="match status" value="1"/>
</dbReference>
<dbReference type="GO" id="GO:0046872">
    <property type="term" value="F:metal ion binding"/>
    <property type="evidence" value="ECO:0007669"/>
    <property type="project" value="UniProtKB-KW"/>
</dbReference>
<dbReference type="EC" id="4.1.99.22" evidence="3"/>
<evidence type="ECO:0000256" key="11">
    <source>
        <dbReference type="ARBA" id="ARBA00023150"/>
    </source>
</evidence>
<keyword evidence="6" id="KW-0479">Metal-binding</keyword>
<dbReference type="NCBIfam" id="TIGR02666">
    <property type="entry name" value="moaA"/>
    <property type="match status" value="1"/>
</dbReference>
<comment type="pathway">
    <text evidence="2">Cofactor biosynthesis; molybdopterin biosynthesis.</text>
</comment>
<keyword evidence="8" id="KW-0408">Iron</keyword>
<dbReference type="InterPro" id="IPR058240">
    <property type="entry name" value="rSAM_sf"/>
</dbReference>
<dbReference type="PROSITE" id="PS51918">
    <property type="entry name" value="RADICAL_SAM"/>
    <property type="match status" value="1"/>
</dbReference>
<dbReference type="SFLD" id="SFLDG01067">
    <property type="entry name" value="SPASM/twitch_domain_containing"/>
    <property type="match status" value="1"/>
</dbReference>
<keyword evidence="11" id="KW-0501">Molybdenum cofactor biosynthesis</keyword>
<dbReference type="Pfam" id="PF04055">
    <property type="entry name" value="Radical_SAM"/>
    <property type="match status" value="1"/>
</dbReference>
<dbReference type="InterPro" id="IPR013483">
    <property type="entry name" value="MoaA"/>
</dbReference>
<dbReference type="CDD" id="cd01335">
    <property type="entry name" value="Radical_SAM"/>
    <property type="match status" value="1"/>
</dbReference>
<evidence type="ECO:0000256" key="7">
    <source>
        <dbReference type="ARBA" id="ARBA00022741"/>
    </source>
</evidence>
<sequence>MNTKQLQPVQDKFARPIRDIRVSITDRCNFRCVYCMPKEFFGSNHAFMHRDELLTFEEIDRSIRAFVANGVKKVRITGGEPMIRRNLPDLISLLSEIPGVEDLSMTTNASLLTASAARTLHSAGLQRITISLDAIDNKVFGSINDVKFPVKRVLDGIENAQSAGISPIKVNMVVARGMNEDEILPMVRQFHNSDVILRFIEFMDVGNTNDWQMDKVIPATEILDTIRREFPIYPVSPTYRGEVAKRWRYKDGKGEIGIISSVTEPFCGTCNRARLTAEGKISHAVCNQWI</sequence>
<dbReference type="Proteomes" id="UP001174909">
    <property type="component" value="Unassembled WGS sequence"/>
</dbReference>